<reference evidence="2" key="1">
    <citation type="submission" date="2023-07" db="EMBL/GenBank/DDBJ databases">
        <title>Genomic Encyclopedia of Type Strains, Phase IV (KMG-IV): sequencing the most valuable type-strain genomes for metagenomic binning, comparative biology and taxonomic classification.</title>
        <authorList>
            <person name="Goeker M."/>
        </authorList>
    </citation>
    <scope>NUCLEOTIDE SEQUENCE</scope>
    <source>
        <strain evidence="2">DSM 21202</strain>
    </source>
</reference>
<dbReference type="RefSeq" id="WP_306886888.1">
    <property type="nucleotide sequence ID" value="NZ_JAUSUL010000004.1"/>
</dbReference>
<dbReference type="CDD" id="cd10033">
    <property type="entry name" value="UDG_like"/>
    <property type="match status" value="1"/>
</dbReference>
<dbReference type="Gene3D" id="3.40.470.10">
    <property type="entry name" value="Uracil-DNA glycosylase-like domain"/>
    <property type="match status" value="1"/>
</dbReference>
<dbReference type="Pfam" id="PF03167">
    <property type="entry name" value="UDG"/>
    <property type="match status" value="1"/>
</dbReference>
<sequence>MSRSDWTGLTGPPDSALGGLTGKIRACRICVERPIGAPLPHEPRPVIRATESARIAVCGQAPGTRVHASGQPFTDPSGDRLRDWMGVDVDTFYDFERVAVVPMGFCFPGQDAKGGDLPPRRECARTWHDRVFASLPNLELILAVGLYAQAYHLPGLKKLSLTERVGRYREIIGQTAPVVVPLPHPSWRNNAWIRKNPWFETDLLPELRARVARALEA</sequence>
<evidence type="ECO:0000259" key="1">
    <source>
        <dbReference type="SMART" id="SM00986"/>
    </source>
</evidence>
<dbReference type="PANTHER" id="PTHR42160:SF1">
    <property type="entry name" value="URACIL-DNA GLYCOSYLASE SUPERFAMILY PROTEIN"/>
    <property type="match status" value="1"/>
</dbReference>
<dbReference type="InterPro" id="IPR047124">
    <property type="entry name" value="HI_0220.2"/>
</dbReference>
<comment type="caution">
    <text evidence="2">The sequence shown here is derived from an EMBL/GenBank/DDBJ whole genome shotgun (WGS) entry which is preliminary data.</text>
</comment>
<accession>A0AAE3VRU4</accession>
<evidence type="ECO:0000313" key="3">
    <source>
        <dbReference type="Proteomes" id="UP001229244"/>
    </source>
</evidence>
<dbReference type="AlphaFoldDB" id="A0AAE3VRU4"/>
<gene>
    <name evidence="2" type="ORF">J2S73_003465</name>
</gene>
<dbReference type="PANTHER" id="PTHR42160">
    <property type="entry name" value="URACIL-DNA GLYCOSYLASE SUPERFAMILY PROTEIN"/>
    <property type="match status" value="1"/>
</dbReference>
<name>A0AAE3VRU4_9HYPH</name>
<dbReference type="InterPro" id="IPR036895">
    <property type="entry name" value="Uracil-DNA_glycosylase-like_sf"/>
</dbReference>
<dbReference type="EMBL" id="JAUSUL010000004">
    <property type="protein sequence ID" value="MDQ0316988.1"/>
    <property type="molecule type" value="Genomic_DNA"/>
</dbReference>
<dbReference type="InterPro" id="IPR005122">
    <property type="entry name" value="Uracil-DNA_glycosylase-like"/>
</dbReference>
<organism evidence="2 3">
    <name type="scientific">Amorphus orientalis</name>
    <dbReference type="NCBI Taxonomy" id="649198"/>
    <lineage>
        <taxon>Bacteria</taxon>
        <taxon>Pseudomonadati</taxon>
        <taxon>Pseudomonadota</taxon>
        <taxon>Alphaproteobacteria</taxon>
        <taxon>Hyphomicrobiales</taxon>
        <taxon>Amorphaceae</taxon>
        <taxon>Amorphus</taxon>
    </lineage>
</organism>
<dbReference type="SMART" id="SM00987">
    <property type="entry name" value="UreE_C"/>
    <property type="match status" value="1"/>
</dbReference>
<evidence type="ECO:0000313" key="2">
    <source>
        <dbReference type="EMBL" id="MDQ0316988.1"/>
    </source>
</evidence>
<keyword evidence="3" id="KW-1185">Reference proteome</keyword>
<dbReference type="SMART" id="SM00986">
    <property type="entry name" value="UDG"/>
    <property type="match status" value="1"/>
</dbReference>
<protein>
    <submittedName>
        <fullName evidence="2">Uracil-DNA glycosylase</fullName>
    </submittedName>
</protein>
<dbReference type="SUPFAM" id="SSF52141">
    <property type="entry name" value="Uracil-DNA glycosylase-like"/>
    <property type="match status" value="1"/>
</dbReference>
<proteinExistence type="predicted"/>
<feature type="domain" description="Uracil-DNA glycosylase-like" evidence="1">
    <location>
        <begin position="46"/>
        <end position="208"/>
    </location>
</feature>
<dbReference type="Proteomes" id="UP001229244">
    <property type="component" value="Unassembled WGS sequence"/>
</dbReference>